<dbReference type="InterPro" id="IPR036663">
    <property type="entry name" value="Fumarylacetoacetase_C_sf"/>
</dbReference>
<dbReference type="Gene3D" id="3.90.850.10">
    <property type="entry name" value="Fumarylacetoacetase-like, C-terminal domain"/>
    <property type="match status" value="1"/>
</dbReference>
<evidence type="ECO:0000256" key="1">
    <source>
        <dbReference type="ARBA" id="ARBA00010211"/>
    </source>
</evidence>
<dbReference type="OrthoDB" id="6242at2157"/>
<accession>A0A031LRW3</accession>
<dbReference type="GO" id="GO:0016853">
    <property type="term" value="F:isomerase activity"/>
    <property type="evidence" value="ECO:0007669"/>
    <property type="project" value="UniProtKB-KW"/>
</dbReference>
<comment type="caution">
    <text evidence="4">The sequence shown here is derived from an EMBL/GenBank/DDBJ whole genome shotgun (WGS) entry which is preliminary data.</text>
</comment>
<evidence type="ECO:0000313" key="4">
    <source>
        <dbReference type="EMBL" id="EZQ10556.1"/>
    </source>
</evidence>
<dbReference type="PANTHER" id="PTHR42796:SF4">
    <property type="entry name" value="FUMARYLACETOACETATE HYDROLASE DOMAIN-CONTAINING PROTEIN 2A"/>
    <property type="match status" value="1"/>
</dbReference>
<dbReference type="EMBL" id="JFZT01000021">
    <property type="protein sequence ID" value="EZQ10556.1"/>
    <property type="molecule type" value="Genomic_DNA"/>
</dbReference>
<comment type="similarity">
    <text evidence="1">Belongs to the FAH family.</text>
</comment>
<keyword evidence="5" id="KW-1185">Reference proteome</keyword>
<protein>
    <submittedName>
        <fullName evidence="4">2-hydroxyhepta-2,4-diene-1,7-dioate isomerase</fullName>
    </submittedName>
</protein>
<reference evidence="4 5" key="1">
    <citation type="submission" date="2014-03" db="EMBL/GenBank/DDBJ databases">
        <title>Draft genome sequence of the novel thermoacidophilic archaea Acidianus copahuensis ALE1 strain, isolated from Copahue volcanic area in Neuquen Argentina.</title>
        <authorList>
            <person name="Urbieta M.S."/>
            <person name="Rascovan N."/>
            <person name="Castro C."/>
            <person name="Revale S."/>
            <person name="Giaveno M.A."/>
            <person name="Vazquez M.P."/>
            <person name="Donati E.R."/>
        </authorList>
    </citation>
    <scope>NUCLEOTIDE SEQUENCE [LARGE SCALE GENOMIC DNA]</scope>
    <source>
        <strain evidence="4 5">ALE1</strain>
    </source>
</reference>
<evidence type="ECO:0000259" key="3">
    <source>
        <dbReference type="Pfam" id="PF01557"/>
    </source>
</evidence>
<dbReference type="GO" id="GO:0019752">
    <property type="term" value="P:carboxylic acid metabolic process"/>
    <property type="evidence" value="ECO:0007669"/>
    <property type="project" value="UniProtKB-ARBA"/>
</dbReference>
<dbReference type="InterPro" id="IPR051121">
    <property type="entry name" value="FAH"/>
</dbReference>
<sequence length="305" mass="34641">MKLLTFSHEGQKSIGFLLERENIVIDLSEAYQQVFEGIPPEWFFNMKSLISGGKGAMKLLYEVVREVERNFQEFKAYRQQEITFYPPVENPEKIYLLAVNYRAHGEETGTKPPDEPYLFTKFNNALTGHNRPVIIPKGNHKVDHEIELAVIIGKAGKYVEKTKAMDYVFGYTILNDISFRDRQLPPRGQFGHSWVHGKGMDTAAPMGPYIVTKDEIENPYLLKLQLRVNDEIRQEAYAEDMIHKIDEIVEYITQGITLTPGDIISTGTPPGVALSTGKYLKEGDVVDAEISGIGVLRNFIIKEDE</sequence>
<evidence type="ECO:0000313" key="5">
    <source>
        <dbReference type="Proteomes" id="UP000024332"/>
    </source>
</evidence>
<name>A0A031LRW3_9CREN</name>
<keyword evidence="4" id="KW-0413">Isomerase</keyword>
<feature type="domain" description="Fumarylacetoacetase-like C-terminal" evidence="3">
    <location>
        <begin position="93"/>
        <end position="299"/>
    </location>
</feature>
<dbReference type="RefSeq" id="WP_048099057.1">
    <property type="nucleotide sequence ID" value="NZ_JFZT01000021.1"/>
</dbReference>
<dbReference type="STRING" id="1160895.CM19_03740"/>
<dbReference type="Pfam" id="PF01557">
    <property type="entry name" value="FAA_hydrolase"/>
    <property type="match status" value="1"/>
</dbReference>
<proteinExistence type="inferred from homology"/>
<dbReference type="GO" id="GO:0046872">
    <property type="term" value="F:metal ion binding"/>
    <property type="evidence" value="ECO:0007669"/>
    <property type="project" value="UniProtKB-KW"/>
</dbReference>
<dbReference type="PANTHER" id="PTHR42796">
    <property type="entry name" value="FUMARYLACETOACETATE HYDROLASE DOMAIN-CONTAINING PROTEIN 2A-RELATED"/>
    <property type="match status" value="1"/>
</dbReference>
<dbReference type="AlphaFoldDB" id="A0A031LRW3"/>
<dbReference type="InterPro" id="IPR011234">
    <property type="entry name" value="Fumarylacetoacetase-like_C"/>
</dbReference>
<dbReference type="FunFam" id="3.90.850.10:FF:000002">
    <property type="entry name" value="2-hydroxyhepta-2,4-diene-1,7-dioate isomerase"/>
    <property type="match status" value="1"/>
</dbReference>
<evidence type="ECO:0000256" key="2">
    <source>
        <dbReference type="ARBA" id="ARBA00022723"/>
    </source>
</evidence>
<keyword evidence="2" id="KW-0479">Metal-binding</keyword>
<dbReference type="Proteomes" id="UP000024332">
    <property type="component" value="Unassembled WGS sequence"/>
</dbReference>
<organism evidence="4 5">
    <name type="scientific">Candidatus Acidianus copahuensis</name>
    <dbReference type="NCBI Taxonomy" id="1160895"/>
    <lineage>
        <taxon>Archaea</taxon>
        <taxon>Thermoproteota</taxon>
        <taxon>Thermoprotei</taxon>
        <taxon>Sulfolobales</taxon>
        <taxon>Sulfolobaceae</taxon>
        <taxon>Acidianus</taxon>
    </lineage>
</organism>
<gene>
    <name evidence="4" type="ORF">CM19_03740</name>
</gene>
<dbReference type="SUPFAM" id="SSF56529">
    <property type="entry name" value="FAH"/>
    <property type="match status" value="1"/>
</dbReference>